<dbReference type="PATRIC" id="fig|53707.9.peg.3672"/>
<evidence type="ECO:0000313" key="2">
    <source>
        <dbReference type="Proteomes" id="UP000050265"/>
    </source>
</evidence>
<accession>A0A0P9XEL4</accession>
<reference evidence="1 2" key="1">
    <citation type="submission" date="2015-09" db="EMBL/GenBank/DDBJ databases">
        <title>Genome announcement of multiple Pseudomonas syringae strains.</title>
        <authorList>
            <person name="Thakur S."/>
            <person name="Wang P.W."/>
            <person name="Gong Y."/>
            <person name="Weir B.S."/>
            <person name="Guttman D.S."/>
        </authorList>
    </citation>
    <scope>NUCLEOTIDE SEQUENCE [LARGE SCALE GENOMIC DNA]</scope>
    <source>
        <strain evidence="1 2">ICMP3507</strain>
    </source>
</reference>
<gene>
    <name evidence="1" type="ORF">ALO35_02531</name>
</gene>
<name>A0A0P9XEL4_PSEAV</name>
<evidence type="ECO:0000313" key="1">
    <source>
        <dbReference type="EMBL" id="KPX62405.1"/>
    </source>
</evidence>
<protein>
    <submittedName>
        <fullName evidence="1">Uncharacterized protein</fullName>
    </submittedName>
</protein>
<dbReference type="Proteomes" id="UP000050265">
    <property type="component" value="Unassembled WGS sequence"/>
</dbReference>
<sequence>MSEKQPSLAQANDYLKNTSWVALGLIHMLSDNDLRIDEFVERLDRQRQDLALAERVTIDGQPEEIERVRRQKEKLEGTEQALKAFNYTANILAGSLLQIAKQGMSIACGRIKGYPNKGRDIQGVSLCDLVWQGRNQAMHYETTDGANTWTGVFSTLAVTNPSVFLQSPPYESCAKAISDMLGWQRHAVYESDMRTLLLGSQGREKSETLANVVS</sequence>
<comment type="caution">
    <text evidence="1">The sequence shown here is derived from an EMBL/GenBank/DDBJ whole genome shotgun (WGS) entry which is preliminary data.</text>
</comment>
<organism evidence="1 2">
    <name type="scientific">Pseudomonas amygdali pv. lachrymans</name>
    <name type="common">Pseudomonas syringae pv. lachrymans</name>
    <dbReference type="NCBI Taxonomy" id="53707"/>
    <lineage>
        <taxon>Bacteria</taxon>
        <taxon>Pseudomonadati</taxon>
        <taxon>Pseudomonadota</taxon>
        <taxon>Gammaproteobacteria</taxon>
        <taxon>Pseudomonadales</taxon>
        <taxon>Pseudomonadaceae</taxon>
        <taxon>Pseudomonas</taxon>
        <taxon>Pseudomonas amygdali</taxon>
    </lineage>
</organism>
<proteinExistence type="predicted"/>
<dbReference type="EMBL" id="LJQP01000341">
    <property type="protein sequence ID" value="KPX62405.1"/>
    <property type="molecule type" value="Genomic_DNA"/>
</dbReference>
<dbReference type="AlphaFoldDB" id="A0A0P9XEL4"/>